<gene>
    <name evidence="1" type="ORF">CNECB9_2450017</name>
</gene>
<sequence>MSKYLHICDRLAESGDARLAVFRQLLAHGGLVLD</sequence>
<dbReference type="AlphaFoldDB" id="A0A1K0JCK0"/>
<accession>A0A1K0JCK0</accession>
<name>A0A1K0JCK0_CUPNE</name>
<organism evidence="1">
    <name type="scientific">Cupriavidus necator</name>
    <name type="common">Alcaligenes eutrophus</name>
    <name type="synonym">Ralstonia eutropha</name>
    <dbReference type="NCBI Taxonomy" id="106590"/>
    <lineage>
        <taxon>Bacteria</taxon>
        <taxon>Pseudomonadati</taxon>
        <taxon>Pseudomonadota</taxon>
        <taxon>Betaproteobacteria</taxon>
        <taxon>Burkholderiales</taxon>
        <taxon>Burkholderiaceae</taxon>
        <taxon>Cupriavidus</taxon>
    </lineage>
</organism>
<evidence type="ECO:0000313" key="1">
    <source>
        <dbReference type="EMBL" id="SCU75681.1"/>
    </source>
</evidence>
<protein>
    <submittedName>
        <fullName evidence="1">Uncharacterized protein</fullName>
    </submittedName>
</protein>
<dbReference type="EMBL" id="FMSH01000163">
    <property type="protein sequence ID" value="SCU75681.1"/>
    <property type="molecule type" value="Genomic_DNA"/>
</dbReference>
<reference evidence="1" key="1">
    <citation type="submission" date="2016-09" db="EMBL/GenBank/DDBJ databases">
        <authorList>
            <person name="Capua I."/>
            <person name="De Benedictis P."/>
            <person name="Joannis T."/>
            <person name="Lombin L.H."/>
            <person name="Cattoli G."/>
        </authorList>
    </citation>
    <scope>NUCLEOTIDE SEQUENCE</scope>
    <source>
        <strain evidence="1">B9</strain>
    </source>
</reference>
<proteinExistence type="predicted"/>